<proteinExistence type="predicted"/>
<reference evidence="1" key="1">
    <citation type="submission" date="2013-07" db="EMBL/GenBank/DDBJ databases">
        <title>The Genome Sequence of Cryptococcus pinus CBS10737.</title>
        <authorList>
            <consortium name="The Broad Institute Genome Sequencing Platform"/>
            <person name="Cuomo C."/>
            <person name="Litvintseva A."/>
            <person name="Chen Y."/>
            <person name="Heitman J."/>
            <person name="Sun S."/>
            <person name="Springer D."/>
            <person name="Dromer F."/>
            <person name="Young S.K."/>
            <person name="Zeng Q."/>
            <person name="Gargeya S."/>
            <person name="Fitzgerald M."/>
            <person name="Abouelleil A."/>
            <person name="Alvarado L."/>
            <person name="Berlin A.M."/>
            <person name="Chapman S.B."/>
            <person name="Dewar J."/>
            <person name="Goldberg J."/>
            <person name="Griggs A."/>
            <person name="Gujja S."/>
            <person name="Hansen M."/>
            <person name="Howarth C."/>
            <person name="Imamovic A."/>
            <person name="Larimer J."/>
            <person name="McCowan C."/>
            <person name="Murphy C."/>
            <person name="Pearson M."/>
            <person name="Priest M."/>
            <person name="Roberts A."/>
            <person name="Saif S."/>
            <person name="Shea T."/>
            <person name="Sykes S."/>
            <person name="Wortman J."/>
            <person name="Nusbaum C."/>
            <person name="Birren B."/>
        </authorList>
    </citation>
    <scope>NUCLEOTIDE SEQUENCE [LARGE SCALE GENOMIC DNA]</scope>
    <source>
        <strain evidence="1">CBS 10737</strain>
    </source>
</reference>
<protein>
    <submittedName>
        <fullName evidence="1">Uncharacterized protein</fullName>
    </submittedName>
</protein>
<keyword evidence="3" id="KW-1185">Reference proteome</keyword>
<dbReference type="KEGG" id="kpin:30174996"/>
<reference evidence="2" key="2">
    <citation type="submission" date="2013-07" db="EMBL/GenBank/DDBJ databases">
        <authorList>
            <consortium name="The Broad Institute Genome Sequencing Platform"/>
            <person name="Cuomo C."/>
            <person name="Litvintseva A."/>
            <person name="Chen Y."/>
            <person name="Heitman J."/>
            <person name="Sun S."/>
            <person name="Springer D."/>
            <person name="Dromer F."/>
            <person name="Young S.K."/>
            <person name="Zeng Q."/>
            <person name="Gargeya S."/>
            <person name="Fitzgerald M."/>
            <person name="Abouelleil A."/>
            <person name="Alvarado L."/>
            <person name="Berlin A.M."/>
            <person name="Chapman S.B."/>
            <person name="Dewar J."/>
            <person name="Goldberg J."/>
            <person name="Griggs A."/>
            <person name="Gujja S."/>
            <person name="Hansen M."/>
            <person name="Howarth C."/>
            <person name="Imamovic A."/>
            <person name="Larimer J."/>
            <person name="McCowan C."/>
            <person name="Murphy C."/>
            <person name="Pearson M."/>
            <person name="Priest M."/>
            <person name="Roberts A."/>
            <person name="Saif S."/>
            <person name="Shea T."/>
            <person name="Sykes S."/>
            <person name="Wortman J."/>
            <person name="Nusbaum C."/>
            <person name="Birren B."/>
        </authorList>
    </citation>
    <scope>NUCLEOTIDE SEQUENCE</scope>
    <source>
        <strain evidence="2">CBS 10737</strain>
    </source>
</reference>
<dbReference type="GeneID" id="30174996"/>
<dbReference type="EMBL" id="CP144520">
    <property type="protein sequence ID" value="WWC67495.1"/>
    <property type="molecule type" value="Genomic_DNA"/>
</dbReference>
<dbReference type="RefSeq" id="XP_019008940.1">
    <property type="nucleotide sequence ID" value="XM_019158327.1"/>
</dbReference>
<accession>A0A1B9HWS3</accession>
<evidence type="ECO:0000313" key="2">
    <source>
        <dbReference type="EMBL" id="WWC67495.1"/>
    </source>
</evidence>
<dbReference type="Proteomes" id="UP000094020">
    <property type="component" value="Chromosome 2"/>
</dbReference>
<organism evidence="1">
    <name type="scientific">Kwoniella pini CBS 10737</name>
    <dbReference type="NCBI Taxonomy" id="1296096"/>
    <lineage>
        <taxon>Eukaryota</taxon>
        <taxon>Fungi</taxon>
        <taxon>Dikarya</taxon>
        <taxon>Basidiomycota</taxon>
        <taxon>Agaricomycotina</taxon>
        <taxon>Tremellomycetes</taxon>
        <taxon>Tremellales</taxon>
        <taxon>Cryptococcaceae</taxon>
        <taxon>Kwoniella</taxon>
    </lineage>
</organism>
<reference evidence="2" key="4">
    <citation type="submission" date="2024-02" db="EMBL/GenBank/DDBJ databases">
        <title>Comparative genomics of Cryptococcus and Kwoniella reveals pathogenesis evolution and contrasting modes of karyotype evolution via chromosome fusion or intercentromeric recombination.</title>
        <authorList>
            <person name="Coelho M.A."/>
            <person name="David-Palma M."/>
            <person name="Shea T."/>
            <person name="Bowers K."/>
            <person name="McGinley-Smith S."/>
            <person name="Mohammad A.W."/>
            <person name="Gnirke A."/>
            <person name="Yurkov A.M."/>
            <person name="Nowrousian M."/>
            <person name="Sun S."/>
            <person name="Cuomo C.A."/>
            <person name="Heitman J."/>
        </authorList>
    </citation>
    <scope>NUCLEOTIDE SEQUENCE</scope>
    <source>
        <strain evidence="2">CBS 10737</strain>
    </source>
</reference>
<evidence type="ECO:0000313" key="3">
    <source>
        <dbReference type="Proteomes" id="UP000094020"/>
    </source>
</evidence>
<gene>
    <name evidence="1" type="ORF">I206_06627</name>
    <name evidence="2" type="ORF">I206_101403</name>
</gene>
<sequence length="67" mass="7704">MQPTKTEVETSKSTKSLFYSKNNMNFDSTIEKDIYKSGIVENPKSQTCTPKLLRFLLEDGETDKRPN</sequence>
<name>A0A1B9HWS3_9TREE</name>
<dbReference type="AlphaFoldDB" id="A0A1B9HWS3"/>
<dbReference type="EMBL" id="KV700116">
    <property type="protein sequence ID" value="OCF47721.1"/>
    <property type="molecule type" value="Genomic_DNA"/>
</dbReference>
<evidence type="ECO:0000313" key="1">
    <source>
        <dbReference type="EMBL" id="OCF47721.1"/>
    </source>
</evidence>
<reference evidence="1" key="3">
    <citation type="submission" date="2016-07" db="EMBL/GenBank/DDBJ databases">
        <title>Evolution of pathogenesis and genome organization in the Tremellales.</title>
        <authorList>
            <person name="Cuomo C."/>
            <person name="Litvintseva A."/>
            <person name="Heitman J."/>
            <person name="Chen Y."/>
            <person name="Sun S."/>
            <person name="Springer D."/>
            <person name="Dromer F."/>
            <person name="Young S."/>
            <person name="Zeng Q."/>
            <person name="Chapman S."/>
            <person name="Gujja S."/>
            <person name="Saif S."/>
            <person name="Birren B."/>
        </authorList>
    </citation>
    <scope>NUCLEOTIDE SEQUENCE</scope>
    <source>
        <strain evidence="1">CBS 10737</strain>
    </source>
</reference>